<keyword evidence="9" id="KW-0498">Mitosis</keyword>
<evidence type="ECO:0000256" key="13">
    <source>
        <dbReference type="ARBA" id="ARBA00023306"/>
    </source>
</evidence>
<evidence type="ECO:0000256" key="4">
    <source>
        <dbReference type="ARBA" id="ARBA00022454"/>
    </source>
</evidence>
<evidence type="ECO:0000256" key="15">
    <source>
        <dbReference type="SAM" id="Coils"/>
    </source>
</evidence>
<dbReference type="GO" id="GO:0033260">
    <property type="term" value="P:nuclear DNA replication"/>
    <property type="evidence" value="ECO:0007669"/>
    <property type="project" value="TreeGrafter"/>
</dbReference>
<feature type="region of interest" description="Disordered" evidence="16">
    <location>
        <begin position="150"/>
        <end position="179"/>
    </location>
</feature>
<feature type="coiled-coil region" evidence="15">
    <location>
        <begin position="230"/>
        <end position="263"/>
    </location>
</feature>
<dbReference type="AlphaFoldDB" id="J3JXK5"/>
<keyword evidence="10" id="KW-0862">Zinc</keyword>
<keyword evidence="4" id="KW-0158">Chromosome</keyword>
<keyword evidence="6" id="KW-0132">Cell division</keyword>
<keyword evidence="13" id="KW-0131">Cell cycle</keyword>
<keyword evidence="12" id="KW-0539">Nucleus</keyword>
<dbReference type="SUPFAM" id="SSF57667">
    <property type="entry name" value="beta-beta-alpha zinc fingers"/>
    <property type="match status" value="1"/>
</dbReference>
<dbReference type="GO" id="GO:0005681">
    <property type="term" value="C:spliceosomal complex"/>
    <property type="evidence" value="ECO:0007669"/>
    <property type="project" value="InterPro"/>
</dbReference>
<evidence type="ECO:0000256" key="16">
    <source>
        <dbReference type="SAM" id="MobiDB-lite"/>
    </source>
</evidence>
<keyword evidence="5" id="KW-0217">Developmental protein</keyword>
<organism evidence="18">
    <name type="scientific">Dendroctonus ponderosae</name>
    <name type="common">Mountain pine beetle</name>
    <dbReference type="NCBI Taxonomy" id="77166"/>
    <lineage>
        <taxon>Eukaryota</taxon>
        <taxon>Metazoa</taxon>
        <taxon>Ecdysozoa</taxon>
        <taxon>Arthropoda</taxon>
        <taxon>Hexapoda</taxon>
        <taxon>Insecta</taxon>
        <taxon>Pterygota</taxon>
        <taxon>Neoptera</taxon>
        <taxon>Endopterygota</taxon>
        <taxon>Coleoptera</taxon>
        <taxon>Polyphaga</taxon>
        <taxon>Cucujiformia</taxon>
        <taxon>Curculionidae</taxon>
        <taxon>Scolytinae</taxon>
        <taxon>Dendroctonus</taxon>
    </lineage>
</organism>
<dbReference type="KEGG" id="dpa:109534437"/>
<proteinExistence type="evidence at transcript level"/>
<dbReference type="PANTHER" id="PTHR13278:SF0">
    <property type="entry name" value="ZINC FINGER PROTEIN 830"/>
    <property type="match status" value="1"/>
</dbReference>
<comment type="subcellular location">
    <subcellularLocation>
        <location evidence="1">Chromosome</location>
    </subcellularLocation>
    <subcellularLocation>
        <location evidence="2">Nucleus speckle</location>
    </subcellularLocation>
</comment>
<evidence type="ECO:0000313" key="19">
    <source>
        <dbReference type="EMBL" id="ERL93103.1"/>
    </source>
</evidence>
<dbReference type="HOGENOM" id="CLU_058140_1_0_1"/>
<evidence type="ECO:0000256" key="5">
    <source>
        <dbReference type="ARBA" id="ARBA00022473"/>
    </source>
</evidence>
<accession>J3JXK5</accession>
<keyword evidence="7" id="KW-0479">Metal-binding</keyword>
<keyword evidence="8" id="KW-0863">Zinc-finger</keyword>
<name>J3JXK5_DENPD</name>
<evidence type="ECO:0000313" key="20">
    <source>
        <dbReference type="Proteomes" id="UP000030742"/>
    </source>
</evidence>
<sequence length="287" mass="32914">MSATFKNAKKMERQEQLRKLLKNHKKVVKEVKKIDSPLAKYNELGQLTCILCKSIVRSEAVWVVHINAKQHKENVEIAKKLKEKTNNFTTPLKRPMTPPMPDIPEKKVKGILKNGVAPSAKATGSGTNNVLQINDQSEKPGATHVLSLQQMKNRQKEAAHEDPGDQNASTSIPEGFFDDPIQDAKARNQEYKDPLEVEWNNFLKEMKVIDNESEAIIAEDQDEATTERHMEEIEEQMALFNRVLDLEKKKDVAVELLNKIKNEPRTEDEEDSDDIDEFLDWRQKKAY</sequence>
<evidence type="ECO:0000256" key="1">
    <source>
        <dbReference type="ARBA" id="ARBA00004286"/>
    </source>
</evidence>
<evidence type="ECO:0000256" key="7">
    <source>
        <dbReference type="ARBA" id="ARBA00022723"/>
    </source>
</evidence>
<dbReference type="GO" id="GO:0008270">
    <property type="term" value="F:zinc ion binding"/>
    <property type="evidence" value="ECO:0007669"/>
    <property type="project" value="UniProtKB-KW"/>
</dbReference>
<evidence type="ECO:0000313" key="18">
    <source>
        <dbReference type="EMBL" id="AEE62936.1"/>
    </source>
</evidence>
<evidence type="ECO:0000256" key="3">
    <source>
        <dbReference type="ARBA" id="ARBA00017358"/>
    </source>
</evidence>
<reference evidence="18" key="1">
    <citation type="journal article" date="2012" name="Insect Biochem. Mol. Biol.">
        <title>Transcriptome and full-length cDNA resources for the mountain pine beetle, Dendroctonus ponderosae Hopkins, a major insect pest of pine forests.</title>
        <authorList>
            <person name="Keeling C.I."/>
            <person name="Henderson H."/>
            <person name="Li M."/>
            <person name="Yuen M."/>
            <person name="Clark E.L."/>
            <person name="Fraser J.D."/>
            <person name="Huber D.P."/>
            <person name="Liao N.Y."/>
            <person name="Roderick Docking T."/>
            <person name="Birol I."/>
            <person name="Chan S.K."/>
            <person name="Taylor G.A."/>
            <person name="Palmquist D."/>
            <person name="Jones S.J."/>
            <person name="Bohlmann J."/>
        </authorList>
    </citation>
    <scope>NUCLEOTIDE SEQUENCE</scope>
    <source>
        <tissue evidence="18">Midgut and adhering fatbody of emerged adults of both sexes after feeding on lodgepole pine for up to 64 h</tissue>
    </source>
</reference>
<protein>
    <recommendedName>
        <fullName evidence="3">Zinc finger protein 830</fullName>
    </recommendedName>
    <alternativeName>
        <fullName evidence="14">Coiled-coil domain-containing protein 16</fullName>
    </alternativeName>
</protein>
<feature type="domain" description="ZNF380 coiled-coil" evidence="17">
    <location>
        <begin position="172"/>
        <end position="251"/>
    </location>
</feature>
<dbReference type="STRING" id="77166.J3JXK5"/>
<keyword evidence="11 15" id="KW-0175">Coiled coil</keyword>
<evidence type="ECO:0000256" key="12">
    <source>
        <dbReference type="ARBA" id="ARBA00023242"/>
    </source>
</evidence>
<dbReference type="GO" id="GO:0003676">
    <property type="term" value="F:nucleic acid binding"/>
    <property type="evidence" value="ECO:0007669"/>
    <property type="project" value="InterPro"/>
</dbReference>
<dbReference type="PANTHER" id="PTHR13278">
    <property type="entry name" value="ZINC FINGER PROTEIN 830"/>
    <property type="match status" value="1"/>
</dbReference>
<dbReference type="Proteomes" id="UP000030742">
    <property type="component" value="Unassembled WGS sequence"/>
</dbReference>
<reference evidence="19 20" key="2">
    <citation type="journal article" date="2013" name="Genome Biol.">
        <title>Draft genome of the mountain pine beetle, Dendroctonus ponderosae Hopkins, a major forest pest.</title>
        <authorList>
            <person name="Keeling C.I."/>
            <person name="Yuen M.M."/>
            <person name="Liao N.Y."/>
            <person name="Docking T.R."/>
            <person name="Chan S.K."/>
            <person name="Taylor G.A."/>
            <person name="Palmquist D.L."/>
            <person name="Jackman S.D."/>
            <person name="Nguyen A."/>
            <person name="Li M."/>
            <person name="Henderson H."/>
            <person name="Janes J.K."/>
            <person name="Zhao Y."/>
            <person name="Pandoh P."/>
            <person name="Moore R."/>
            <person name="Sperling F.A."/>
            <person name="Huber D.P."/>
            <person name="Birol I."/>
            <person name="Jones S.J."/>
            <person name="Bohlmann J."/>
        </authorList>
    </citation>
    <scope>NUCLEOTIDE SEQUENCE</scope>
</reference>
<evidence type="ECO:0000256" key="6">
    <source>
        <dbReference type="ARBA" id="ARBA00022618"/>
    </source>
</evidence>
<dbReference type="InterPro" id="IPR059039">
    <property type="entry name" value="ZNF380_CC"/>
</dbReference>
<evidence type="ECO:0000256" key="8">
    <source>
        <dbReference type="ARBA" id="ARBA00022771"/>
    </source>
</evidence>
<evidence type="ECO:0000256" key="9">
    <source>
        <dbReference type="ARBA" id="ARBA00022776"/>
    </source>
</evidence>
<evidence type="ECO:0000256" key="14">
    <source>
        <dbReference type="ARBA" id="ARBA00030672"/>
    </source>
</evidence>
<evidence type="ECO:0000256" key="11">
    <source>
        <dbReference type="ARBA" id="ARBA00023054"/>
    </source>
</evidence>
<dbReference type="EMBL" id="KB632345">
    <property type="protein sequence ID" value="ERL93103.1"/>
    <property type="molecule type" value="Genomic_DNA"/>
</dbReference>
<dbReference type="OrthoDB" id="77607at2759"/>
<gene>
    <name evidence="19" type="ORF">D910_10405</name>
</gene>
<evidence type="ECO:0000256" key="2">
    <source>
        <dbReference type="ARBA" id="ARBA00004324"/>
    </source>
</evidence>
<evidence type="ECO:0000256" key="10">
    <source>
        <dbReference type="ARBA" id="ARBA00022833"/>
    </source>
</evidence>
<dbReference type="Pfam" id="PF23406">
    <property type="entry name" value="ZNF380_CC"/>
    <property type="match status" value="1"/>
</dbReference>
<dbReference type="GO" id="GO:0033314">
    <property type="term" value="P:mitotic DNA replication checkpoint signaling"/>
    <property type="evidence" value="ECO:0007669"/>
    <property type="project" value="TreeGrafter"/>
</dbReference>
<feature type="compositionally biased region" description="Basic and acidic residues" evidence="16">
    <location>
        <begin position="154"/>
        <end position="163"/>
    </location>
</feature>
<dbReference type="InterPro" id="IPR036236">
    <property type="entry name" value="Znf_C2H2_sf"/>
</dbReference>
<evidence type="ECO:0000259" key="17">
    <source>
        <dbReference type="Pfam" id="PF23406"/>
    </source>
</evidence>
<dbReference type="EMBL" id="BT127974">
    <property type="protein sequence ID" value="AEE62936.1"/>
    <property type="molecule type" value="mRNA"/>
</dbReference>
<dbReference type="InterPro" id="IPR040050">
    <property type="entry name" value="ZNF830-like"/>
</dbReference>
<dbReference type="GO" id="GO:0044773">
    <property type="term" value="P:mitotic DNA damage checkpoint signaling"/>
    <property type="evidence" value="ECO:0007669"/>
    <property type="project" value="TreeGrafter"/>
</dbReference>